<reference evidence="1" key="1">
    <citation type="journal article" date="2021" name="Nat. Commun.">
        <title>Genetic determinants of endophytism in the Arabidopsis root mycobiome.</title>
        <authorList>
            <person name="Mesny F."/>
            <person name="Miyauchi S."/>
            <person name="Thiergart T."/>
            <person name="Pickel B."/>
            <person name="Atanasova L."/>
            <person name="Karlsson M."/>
            <person name="Huettel B."/>
            <person name="Barry K.W."/>
            <person name="Haridas S."/>
            <person name="Chen C."/>
            <person name="Bauer D."/>
            <person name="Andreopoulos W."/>
            <person name="Pangilinan J."/>
            <person name="LaButti K."/>
            <person name="Riley R."/>
            <person name="Lipzen A."/>
            <person name="Clum A."/>
            <person name="Drula E."/>
            <person name="Henrissat B."/>
            <person name="Kohler A."/>
            <person name="Grigoriev I.V."/>
            <person name="Martin F.M."/>
            <person name="Hacquard S."/>
        </authorList>
    </citation>
    <scope>NUCLEOTIDE SEQUENCE</scope>
    <source>
        <strain evidence="1">MPI-CAGE-CH-0235</strain>
    </source>
</reference>
<keyword evidence="2" id="KW-1185">Reference proteome</keyword>
<protein>
    <submittedName>
        <fullName evidence="1">Uncharacterized protein</fullName>
    </submittedName>
</protein>
<gene>
    <name evidence="1" type="ORF">B0I35DRAFT_481386</name>
</gene>
<proteinExistence type="predicted"/>
<dbReference type="EMBL" id="JAGPNK010000011">
    <property type="protein sequence ID" value="KAH7311424.1"/>
    <property type="molecule type" value="Genomic_DNA"/>
</dbReference>
<comment type="caution">
    <text evidence="1">The sequence shown here is derived from an EMBL/GenBank/DDBJ whole genome shotgun (WGS) entry which is preliminary data.</text>
</comment>
<organism evidence="1 2">
    <name type="scientific">Stachybotrys elegans</name>
    <dbReference type="NCBI Taxonomy" id="80388"/>
    <lineage>
        <taxon>Eukaryota</taxon>
        <taxon>Fungi</taxon>
        <taxon>Dikarya</taxon>
        <taxon>Ascomycota</taxon>
        <taxon>Pezizomycotina</taxon>
        <taxon>Sordariomycetes</taxon>
        <taxon>Hypocreomycetidae</taxon>
        <taxon>Hypocreales</taxon>
        <taxon>Stachybotryaceae</taxon>
        <taxon>Stachybotrys</taxon>
    </lineage>
</organism>
<name>A0A8K0WN22_9HYPO</name>
<dbReference type="Proteomes" id="UP000813444">
    <property type="component" value="Unassembled WGS sequence"/>
</dbReference>
<evidence type="ECO:0000313" key="2">
    <source>
        <dbReference type="Proteomes" id="UP000813444"/>
    </source>
</evidence>
<accession>A0A8K0WN22</accession>
<dbReference type="OrthoDB" id="5062850at2759"/>
<dbReference type="AlphaFoldDB" id="A0A8K0WN22"/>
<sequence length="109" mass="12451">MHVLNLPREVRDQIYAYYFILENGYRFNFTTKKLEANPIDGNRVPIDQSLRLTCKQIADETRGCALSLNFISFTADNPTNSVSTPLSSNNASTSRPRSLSTYFSIHRQM</sequence>
<evidence type="ECO:0000313" key="1">
    <source>
        <dbReference type="EMBL" id="KAH7311424.1"/>
    </source>
</evidence>